<proteinExistence type="predicted"/>
<evidence type="ECO:0000313" key="2">
    <source>
        <dbReference type="EMBL" id="NIZ63058.1"/>
    </source>
</evidence>
<feature type="transmembrane region" description="Helical" evidence="1">
    <location>
        <begin position="204"/>
        <end position="220"/>
    </location>
</feature>
<feature type="transmembrane region" description="Helical" evidence="1">
    <location>
        <begin position="62"/>
        <end position="86"/>
    </location>
</feature>
<comment type="caution">
    <text evidence="2">The sequence shown here is derived from an EMBL/GenBank/DDBJ whole genome shotgun (WGS) entry which is preliminary data.</text>
</comment>
<dbReference type="EMBL" id="QHLQ01000026">
    <property type="protein sequence ID" value="NIZ63058.1"/>
    <property type="molecule type" value="Genomic_DNA"/>
</dbReference>
<feature type="transmembrane region" description="Helical" evidence="1">
    <location>
        <begin position="98"/>
        <end position="118"/>
    </location>
</feature>
<dbReference type="Pfam" id="PF10067">
    <property type="entry name" value="DUF2306"/>
    <property type="match status" value="1"/>
</dbReference>
<feature type="transmembrane region" description="Helical" evidence="1">
    <location>
        <begin position="124"/>
        <end position="143"/>
    </location>
</feature>
<feature type="transmembrane region" description="Helical" evidence="1">
    <location>
        <begin position="21"/>
        <end position="42"/>
    </location>
</feature>
<keyword evidence="3" id="KW-1185">Reference proteome</keyword>
<keyword evidence="1" id="KW-0472">Membrane</keyword>
<keyword evidence="1" id="KW-0812">Transmembrane</keyword>
<name>A0ABX0WDX9_9RHOB</name>
<keyword evidence="1" id="KW-1133">Transmembrane helix</keyword>
<dbReference type="Proteomes" id="UP001429564">
    <property type="component" value="Unassembled WGS sequence"/>
</dbReference>
<sequence>MEKRRVEFNWRWELLKYGLIILMYLMVAPFLVHAVELVRAALGGEATKKPYLFIAGGTLGNTAMVVHIAVGVALTALVPLQLVGVIRWRLTAFHRVTGVILIGLALLASIGGLTFIAIRGTIGGPVMSLGFSLYGVCVMTAAVRTLQTALKSDRIRHGQWALRFFWLAIGSWLYRLHYVLWYLVTGGAWSNPDFSGAFDKLQNFAFFLPYLAVVQIWIFYRTV</sequence>
<evidence type="ECO:0000256" key="1">
    <source>
        <dbReference type="SAM" id="Phobius"/>
    </source>
</evidence>
<feature type="transmembrane region" description="Helical" evidence="1">
    <location>
        <begin position="164"/>
        <end position="184"/>
    </location>
</feature>
<evidence type="ECO:0008006" key="4">
    <source>
        <dbReference type="Google" id="ProtNLM"/>
    </source>
</evidence>
<gene>
    <name evidence="2" type="ORF">DL239_19000</name>
</gene>
<organism evidence="2 3">
    <name type="scientific">Parasedimentitalea denitrificans</name>
    <dbReference type="NCBI Taxonomy" id="2211118"/>
    <lineage>
        <taxon>Bacteria</taxon>
        <taxon>Pseudomonadati</taxon>
        <taxon>Pseudomonadota</taxon>
        <taxon>Alphaproteobacteria</taxon>
        <taxon>Rhodobacterales</taxon>
        <taxon>Paracoccaceae</taxon>
        <taxon>Parasedimentitalea</taxon>
    </lineage>
</organism>
<evidence type="ECO:0000313" key="3">
    <source>
        <dbReference type="Proteomes" id="UP001429564"/>
    </source>
</evidence>
<protein>
    <recommendedName>
        <fullName evidence="4">DUF2306 domain-containing protein</fullName>
    </recommendedName>
</protein>
<dbReference type="InterPro" id="IPR018750">
    <property type="entry name" value="DUF2306_membrane"/>
</dbReference>
<reference evidence="2 3" key="1">
    <citation type="submission" date="2018-05" db="EMBL/GenBank/DDBJ databases">
        <authorList>
            <person name="Zhang Y.-J."/>
        </authorList>
    </citation>
    <scope>NUCLEOTIDE SEQUENCE [LARGE SCALE GENOMIC DNA]</scope>
    <source>
        <strain evidence="2 3">CY04</strain>
    </source>
</reference>
<accession>A0ABX0WDX9</accession>